<evidence type="ECO:0000256" key="1">
    <source>
        <dbReference type="SAM" id="MobiDB-lite"/>
    </source>
</evidence>
<proteinExistence type="predicted"/>
<dbReference type="Gene3D" id="2.40.70.10">
    <property type="entry name" value="Acid Proteases"/>
    <property type="match status" value="1"/>
</dbReference>
<keyword evidence="4" id="KW-1185">Reference proteome</keyword>
<sequence length="288" mass="32058">MATRTYSNNKYLLERLLSACDTIAKLQPCGRQRPPPPLLLTFPPWPKGSEEPWGPWNPEQSRESTPESTPEPDEAQPEFPRSLQYVLSVLAIIILVCVMFLLSMLEGASHVQPRSTQYVAPTIRSMNFPLARYTGYIQSAQESADALVTVQLTNVFWTELGLPAEIVFDTGATVSTAEKSWLLKHCPVCQPMTLEVPMKLQGVSGAMTKVTEFAYVDLVFSAQTKDGSAELRVAAMLRLVENSNVDMLLGMDIAHLHKIDVDQRRKKLIFREAGDAEVDFHTGTGFTD</sequence>
<evidence type="ECO:0000313" key="4">
    <source>
        <dbReference type="Proteomes" id="UP001345013"/>
    </source>
</evidence>
<feature type="transmembrane region" description="Helical" evidence="2">
    <location>
        <begin position="85"/>
        <end position="105"/>
    </location>
</feature>
<reference evidence="3 4" key="1">
    <citation type="submission" date="2023-08" db="EMBL/GenBank/DDBJ databases">
        <title>Black Yeasts Isolated from many extreme environments.</title>
        <authorList>
            <person name="Coleine C."/>
            <person name="Stajich J.E."/>
            <person name="Selbmann L."/>
        </authorList>
    </citation>
    <scope>NUCLEOTIDE SEQUENCE [LARGE SCALE GENOMIC DNA]</scope>
    <source>
        <strain evidence="3 4">CCFEE 5885</strain>
    </source>
</reference>
<protein>
    <recommendedName>
        <fullName evidence="5">Peptidase A2 domain-containing protein</fullName>
    </recommendedName>
</protein>
<comment type="caution">
    <text evidence="3">The sequence shown here is derived from an EMBL/GenBank/DDBJ whole genome shotgun (WGS) entry which is preliminary data.</text>
</comment>
<evidence type="ECO:0000313" key="3">
    <source>
        <dbReference type="EMBL" id="KAK5093664.1"/>
    </source>
</evidence>
<keyword evidence="2" id="KW-0812">Transmembrane</keyword>
<keyword evidence="2" id="KW-1133">Transmembrane helix</keyword>
<gene>
    <name evidence="3" type="ORF">LTR24_004046</name>
</gene>
<evidence type="ECO:0000256" key="2">
    <source>
        <dbReference type="SAM" id="Phobius"/>
    </source>
</evidence>
<dbReference type="EMBL" id="JAVRRG010000040">
    <property type="protein sequence ID" value="KAK5093664.1"/>
    <property type="molecule type" value="Genomic_DNA"/>
</dbReference>
<name>A0ABR0KDA9_9EURO</name>
<evidence type="ECO:0008006" key="5">
    <source>
        <dbReference type="Google" id="ProtNLM"/>
    </source>
</evidence>
<feature type="region of interest" description="Disordered" evidence="1">
    <location>
        <begin position="49"/>
        <end position="77"/>
    </location>
</feature>
<accession>A0ABR0KDA9</accession>
<dbReference type="InterPro" id="IPR021109">
    <property type="entry name" value="Peptidase_aspartic_dom_sf"/>
</dbReference>
<organism evidence="3 4">
    <name type="scientific">Lithohypha guttulata</name>
    <dbReference type="NCBI Taxonomy" id="1690604"/>
    <lineage>
        <taxon>Eukaryota</taxon>
        <taxon>Fungi</taxon>
        <taxon>Dikarya</taxon>
        <taxon>Ascomycota</taxon>
        <taxon>Pezizomycotina</taxon>
        <taxon>Eurotiomycetes</taxon>
        <taxon>Chaetothyriomycetidae</taxon>
        <taxon>Chaetothyriales</taxon>
        <taxon>Trichomeriaceae</taxon>
        <taxon>Lithohypha</taxon>
    </lineage>
</organism>
<keyword evidence="2" id="KW-0472">Membrane</keyword>
<dbReference type="SUPFAM" id="SSF50630">
    <property type="entry name" value="Acid proteases"/>
    <property type="match status" value="1"/>
</dbReference>
<dbReference type="Proteomes" id="UP001345013">
    <property type="component" value="Unassembled WGS sequence"/>
</dbReference>